<proteinExistence type="inferred from homology"/>
<dbReference type="CDD" id="cd14475">
    <property type="entry name" value="SPX_SYG1_like"/>
    <property type="match status" value="1"/>
</dbReference>
<evidence type="ECO:0000256" key="2">
    <source>
        <dbReference type="ARBA" id="ARBA00009665"/>
    </source>
</evidence>
<dbReference type="eggNOG" id="KOG1162">
    <property type="taxonomic scope" value="Eukaryota"/>
</dbReference>
<organism evidence="10 11">
    <name type="scientific">Pyronema omphalodes (strain CBS 100304)</name>
    <name type="common">Pyronema confluens</name>
    <dbReference type="NCBI Taxonomy" id="1076935"/>
    <lineage>
        <taxon>Eukaryota</taxon>
        <taxon>Fungi</taxon>
        <taxon>Dikarya</taxon>
        <taxon>Ascomycota</taxon>
        <taxon>Pezizomycotina</taxon>
        <taxon>Pezizomycetes</taxon>
        <taxon>Pezizales</taxon>
        <taxon>Pyronemataceae</taxon>
        <taxon>Pyronema</taxon>
    </lineage>
</organism>
<dbReference type="GO" id="GO:0006817">
    <property type="term" value="P:phosphate ion transport"/>
    <property type="evidence" value="ECO:0007669"/>
    <property type="project" value="TreeGrafter"/>
</dbReference>
<dbReference type="GO" id="GO:0005794">
    <property type="term" value="C:Golgi apparatus"/>
    <property type="evidence" value="ECO:0007669"/>
    <property type="project" value="TreeGrafter"/>
</dbReference>
<dbReference type="GO" id="GO:0016036">
    <property type="term" value="P:cellular response to phosphate starvation"/>
    <property type="evidence" value="ECO:0007669"/>
    <property type="project" value="TreeGrafter"/>
</dbReference>
<feature type="transmembrane region" description="Helical" evidence="7">
    <location>
        <begin position="681"/>
        <end position="704"/>
    </location>
</feature>
<feature type="domain" description="SPX" evidence="9">
    <location>
        <begin position="1"/>
        <end position="345"/>
    </location>
</feature>
<dbReference type="Pfam" id="PF03105">
    <property type="entry name" value="SPX"/>
    <property type="match status" value="1"/>
</dbReference>
<gene>
    <name evidence="10" type="ORF">PCON_10221</name>
</gene>
<comment type="subcellular location">
    <subcellularLocation>
        <location evidence="1">Membrane</location>
        <topology evidence="1">Multi-pass membrane protein</topology>
    </subcellularLocation>
</comment>
<evidence type="ECO:0000256" key="4">
    <source>
        <dbReference type="ARBA" id="ARBA00022989"/>
    </source>
</evidence>
<dbReference type="PROSITE" id="PS51380">
    <property type="entry name" value="EXS"/>
    <property type="match status" value="1"/>
</dbReference>
<keyword evidence="11" id="KW-1185">Reference proteome</keyword>
<evidence type="ECO:0000256" key="7">
    <source>
        <dbReference type="SAM" id="Phobius"/>
    </source>
</evidence>
<reference evidence="10 11" key="1">
    <citation type="journal article" date="2013" name="PLoS Genet.">
        <title>The genome and development-dependent transcriptomes of Pyronema confluens: a window into fungal evolution.</title>
        <authorList>
            <person name="Traeger S."/>
            <person name="Altegoer F."/>
            <person name="Freitag M."/>
            <person name="Gabaldon T."/>
            <person name="Kempken F."/>
            <person name="Kumar A."/>
            <person name="Marcet-Houben M."/>
            <person name="Poggeler S."/>
            <person name="Stajich J.E."/>
            <person name="Nowrousian M."/>
        </authorList>
    </citation>
    <scope>NUCLEOTIDE SEQUENCE [LARGE SCALE GENOMIC DNA]</scope>
    <source>
        <strain evidence="11">CBS 100304</strain>
        <tissue evidence="10">Vegetative mycelium</tissue>
    </source>
</reference>
<feature type="transmembrane region" description="Helical" evidence="7">
    <location>
        <begin position="456"/>
        <end position="477"/>
    </location>
</feature>
<dbReference type="GO" id="GO:0000822">
    <property type="term" value="F:inositol hexakisphosphate binding"/>
    <property type="evidence" value="ECO:0007669"/>
    <property type="project" value="TreeGrafter"/>
</dbReference>
<dbReference type="AlphaFoldDB" id="U4L2R9"/>
<dbReference type="STRING" id="1076935.U4L2R9"/>
<dbReference type="OrthoDB" id="9970435at2759"/>
<dbReference type="PANTHER" id="PTHR10783">
    <property type="entry name" value="XENOTROPIC AND POLYTROPIC RETROVIRUS RECEPTOR 1-RELATED"/>
    <property type="match status" value="1"/>
</dbReference>
<evidence type="ECO:0000256" key="1">
    <source>
        <dbReference type="ARBA" id="ARBA00004141"/>
    </source>
</evidence>
<keyword evidence="3 7" id="KW-0812">Transmembrane</keyword>
<feature type="region of interest" description="Disordered" evidence="6">
    <location>
        <begin position="849"/>
        <end position="877"/>
    </location>
</feature>
<feature type="transmembrane region" description="Helical" evidence="7">
    <location>
        <begin position="531"/>
        <end position="551"/>
    </location>
</feature>
<dbReference type="PROSITE" id="PS51382">
    <property type="entry name" value="SPX"/>
    <property type="match status" value="1"/>
</dbReference>
<dbReference type="GO" id="GO:0005886">
    <property type="term" value="C:plasma membrane"/>
    <property type="evidence" value="ECO:0007669"/>
    <property type="project" value="TreeGrafter"/>
</dbReference>
<evidence type="ECO:0000256" key="5">
    <source>
        <dbReference type="ARBA" id="ARBA00023136"/>
    </source>
</evidence>
<sequence length="877" mass="101629">MKYGKHMNEIKVSEWDSKYLNYKEGKTTIKKVCLAIPDSARSHHGKLHNPITILLHGRDRSGFHKVPQVDDQPDSPPSHLPPRNAELDDETPADEGTMRSQLSVTVTPVKRSKEPRPTSWTSAASGATSSSFTAPPLMKRVTEMFQNQLNTSPRLKKMKTQVIRDMTLAQAAAEKEFTAWIEGELAKIEGFYKEREDEAVKRFRALEEQLVIMQEKAGRASYTDMIMETFRCRDSGVNGSHSSLGKQESETSGAAVIGYENLYELFRTPGEEGRMDYQRSNKYRKPINKPIDKAVRRSLKYACFEYYRRLEALRSYVVVNKEGFRKILKKFDKASGSGLQGRYMNTRVAKSYFGGTENKMDALLNATEILVAKFFYANDRRKAAAKLRTKGNKSNCNASLLRSGIYLGASVIILHYAIWEAILNVRGLNTNGKDITDLDHDGIEDLSERTIFIMRLWSGLFLMLLQALLFSFNLRVWSHNKINYAFIFEFDPRQHLNYRQFLEIPAFFMLLFSGCLWFSIHDFWPGKLDMIHFPIMYIGFVLGILFNPLPIFFWKARMYFLTCLWRLSLSGFYHVEFKDFWLGDMLSSQAYALGQTFLFFCLYSRAWLSPGSCSVDKLQIWGLVGALPAFFRWIQCFRRYKDSKQWFPHLPNAVKYGLILVYYGAINLWRTDKENQLYKSVFVGVAFFSSTVGLFWDIVMDWSLMNPYAKNPLLRDDLFYKRPAFYYLAMVANGLLRYTWVLFIFLREYKKWAPLISFLIAMGEVFRRFIWCFFRMENEHKGNVQAMRAYKDPKLPYKFEKSDDLEEIPVTPAVEPGKEPLLPAHDVEAVQKLPVSTIARLGRTLSNAHRSDYERKSRKSVDEDIEEEEGSEVGKKK</sequence>
<keyword evidence="10" id="KW-0675">Receptor</keyword>
<keyword evidence="5 7" id="KW-0472">Membrane</keyword>
<name>U4L2R9_PYROM</name>
<feature type="compositionally biased region" description="Basic and acidic residues" evidence="6">
    <location>
        <begin position="849"/>
        <end position="862"/>
    </location>
</feature>
<protein>
    <submittedName>
        <fullName evidence="10">Similar to Xenotropic and polytropic retrovirus receptor 1 homolog acc. no. Q28CY9</fullName>
    </submittedName>
</protein>
<comment type="similarity">
    <text evidence="2">Belongs to the SYG1 (TC 2.A.94) family.</text>
</comment>
<accession>U4L2R9</accession>
<evidence type="ECO:0000259" key="9">
    <source>
        <dbReference type="PROSITE" id="PS51382"/>
    </source>
</evidence>
<evidence type="ECO:0000256" key="6">
    <source>
        <dbReference type="SAM" id="MobiDB-lite"/>
    </source>
</evidence>
<keyword evidence="4 7" id="KW-1133">Transmembrane helix</keyword>
<feature type="compositionally biased region" description="Low complexity" evidence="6">
    <location>
        <begin position="118"/>
        <end position="134"/>
    </location>
</feature>
<dbReference type="OMA" id="ETSHFYT"/>
<evidence type="ECO:0000313" key="11">
    <source>
        <dbReference type="Proteomes" id="UP000018144"/>
    </source>
</evidence>
<feature type="domain" description="EXS" evidence="8">
    <location>
        <begin position="612"/>
        <end position="807"/>
    </location>
</feature>
<feature type="transmembrane region" description="Helical" evidence="7">
    <location>
        <begin position="724"/>
        <end position="745"/>
    </location>
</feature>
<evidence type="ECO:0000313" key="10">
    <source>
        <dbReference type="EMBL" id="CCX10627.1"/>
    </source>
</evidence>
<evidence type="ECO:0000259" key="8">
    <source>
        <dbReference type="PROSITE" id="PS51380"/>
    </source>
</evidence>
<dbReference type="Proteomes" id="UP000018144">
    <property type="component" value="Unassembled WGS sequence"/>
</dbReference>
<dbReference type="PANTHER" id="PTHR10783:SF103">
    <property type="entry name" value="SOLUTE CARRIER FAMILY 53 MEMBER 1"/>
    <property type="match status" value="1"/>
</dbReference>
<dbReference type="InterPro" id="IPR004331">
    <property type="entry name" value="SPX_dom"/>
</dbReference>
<dbReference type="EMBL" id="HF935554">
    <property type="protein sequence ID" value="CCX10627.1"/>
    <property type="molecule type" value="Genomic_DNA"/>
</dbReference>
<feature type="transmembrane region" description="Helical" evidence="7">
    <location>
        <begin position="400"/>
        <end position="419"/>
    </location>
</feature>
<evidence type="ECO:0000256" key="3">
    <source>
        <dbReference type="ARBA" id="ARBA00022692"/>
    </source>
</evidence>
<dbReference type="Pfam" id="PF03124">
    <property type="entry name" value="EXS"/>
    <property type="match status" value="1"/>
</dbReference>
<dbReference type="InterPro" id="IPR004342">
    <property type="entry name" value="EXS_C"/>
</dbReference>
<feature type="region of interest" description="Disordered" evidence="6">
    <location>
        <begin position="63"/>
        <end position="134"/>
    </location>
</feature>
<feature type="transmembrane region" description="Helical" evidence="7">
    <location>
        <begin position="498"/>
        <end position="519"/>
    </location>
</feature>